<dbReference type="SUPFAM" id="SSF140459">
    <property type="entry name" value="PE/PPE dimer-like"/>
    <property type="match status" value="1"/>
</dbReference>
<proteinExistence type="inferred from homology"/>
<name>A0A0Q2LGS9_MYCGO</name>
<dbReference type="InterPro" id="IPR038332">
    <property type="entry name" value="PPE_sf"/>
</dbReference>
<dbReference type="GO" id="GO:0052572">
    <property type="term" value="P:response to host immune response"/>
    <property type="evidence" value="ECO:0007669"/>
    <property type="project" value="TreeGrafter"/>
</dbReference>
<dbReference type="Gene3D" id="1.10.287.1060">
    <property type="entry name" value="ESAT-6-like"/>
    <property type="match status" value="1"/>
</dbReference>
<comment type="caution">
    <text evidence="3">The sequence shown here is derived from an EMBL/GenBank/DDBJ whole genome shotgun (WGS) entry which is preliminary data.</text>
</comment>
<protein>
    <recommendedName>
        <fullName evidence="2">PPE domain-containing protein</fullName>
    </recommendedName>
</protein>
<accession>A0A0Q2LGS9</accession>
<comment type="similarity">
    <text evidence="1">Belongs to the mycobacterial PPE family.</text>
</comment>
<dbReference type="Gene3D" id="1.20.1260.20">
    <property type="entry name" value="PPE superfamily"/>
    <property type="match status" value="1"/>
</dbReference>
<evidence type="ECO:0000259" key="2">
    <source>
        <dbReference type="Pfam" id="PF00823"/>
    </source>
</evidence>
<reference evidence="3 4" key="1">
    <citation type="submission" date="2015-10" db="EMBL/GenBank/DDBJ databases">
        <title>Mycobacterium gordonae draft genome assembly.</title>
        <authorList>
            <person name="Ustinova V."/>
            <person name="Smirnova T."/>
            <person name="Blagodatskikh K."/>
            <person name="Varlamov D."/>
            <person name="Larionova E."/>
            <person name="Chernousova L."/>
        </authorList>
    </citation>
    <scope>NUCLEOTIDE SEQUENCE [LARGE SCALE GENOMIC DNA]</scope>
    <source>
        <strain evidence="3 4">CTRI 14-8773</strain>
    </source>
</reference>
<dbReference type="PANTHER" id="PTHR46766:SF1">
    <property type="entry name" value="GLUTAMINE-RICH PROTEIN 2"/>
    <property type="match status" value="1"/>
</dbReference>
<evidence type="ECO:0000313" key="3">
    <source>
        <dbReference type="EMBL" id="KQH75537.1"/>
    </source>
</evidence>
<sequence length="455" mass="45913">MVDFALIPPEINSARMYSGPGAGPLLAGAAAWDGLAAEFTASASAYQAVVAELTSGSWQGPSSIAMAAAAERHVSWMTAAATRAEEVAVQAKNAVAAYEAAFAMTVPPPEIAVNRTLLMTLIATNILGQNTAAIAATEAQYVEMWVQDATAMYGYAGAAAAASTLTPLTLEELNSNLAGLRSRLPGLVQFAVTTAERRLSTLISAVPNALQSLASATTPGDVLAVQAGLLTTFAGPNLFGYPVGFAPAISTLASVNTFKAAGTKFFPAAKAPAPAAGAGLGAQGGGKLLSAGAAETRAGIGVQAQMGRAFTTAGLSVPSGWPASTPFVRPAAVALSTPLVLADGSGTLLSELGMAALAGRAVGRVASGYAARATAPSRSSADAPPGTPESLEELHAAIVSEVLAAADYWGGFGSRACQDFIMKLGFNFQVIYDHIEKQGAATRVDDKAAARHDTG</sequence>
<dbReference type="Pfam" id="PF00823">
    <property type="entry name" value="PPE"/>
    <property type="match status" value="1"/>
</dbReference>
<organism evidence="3 4">
    <name type="scientific">Mycobacterium gordonae</name>
    <dbReference type="NCBI Taxonomy" id="1778"/>
    <lineage>
        <taxon>Bacteria</taxon>
        <taxon>Bacillati</taxon>
        <taxon>Actinomycetota</taxon>
        <taxon>Actinomycetes</taxon>
        <taxon>Mycobacteriales</taxon>
        <taxon>Mycobacteriaceae</taxon>
        <taxon>Mycobacterium</taxon>
    </lineage>
</organism>
<dbReference type="InterPro" id="IPR000030">
    <property type="entry name" value="PPE_dom"/>
</dbReference>
<dbReference type="AlphaFoldDB" id="A0A0Q2LGS9"/>
<evidence type="ECO:0000313" key="4">
    <source>
        <dbReference type="Proteomes" id="UP000051677"/>
    </source>
</evidence>
<dbReference type="Proteomes" id="UP000051677">
    <property type="component" value="Unassembled WGS sequence"/>
</dbReference>
<feature type="domain" description="PPE" evidence="2">
    <location>
        <begin position="3"/>
        <end position="166"/>
    </location>
</feature>
<evidence type="ECO:0000256" key="1">
    <source>
        <dbReference type="ARBA" id="ARBA00010652"/>
    </source>
</evidence>
<dbReference type="EMBL" id="LKTM01000372">
    <property type="protein sequence ID" value="KQH75537.1"/>
    <property type="molecule type" value="Genomic_DNA"/>
</dbReference>
<dbReference type="PANTHER" id="PTHR46766">
    <property type="entry name" value="GLUTAMINE-RICH PROTEIN 2"/>
    <property type="match status" value="1"/>
</dbReference>
<gene>
    <name evidence="3" type="ORF">AO501_24950</name>
</gene>
<dbReference type="FunFam" id="1.20.1260.20:FF:000001">
    <property type="entry name" value="PPE family protein PPE41"/>
    <property type="match status" value="1"/>
</dbReference>